<dbReference type="InterPro" id="IPR003593">
    <property type="entry name" value="AAA+_ATPase"/>
</dbReference>
<evidence type="ECO:0000259" key="12">
    <source>
        <dbReference type="PROSITE" id="PS50893"/>
    </source>
</evidence>
<feature type="domain" description="ABC transmembrane type-1" evidence="13">
    <location>
        <begin position="661"/>
        <end position="807"/>
    </location>
</feature>
<dbReference type="InterPro" id="IPR036640">
    <property type="entry name" value="ABC1_TM_sf"/>
</dbReference>
<evidence type="ECO:0000256" key="3">
    <source>
        <dbReference type="ARBA" id="ARBA00012191"/>
    </source>
</evidence>
<dbReference type="GO" id="GO:0016887">
    <property type="term" value="F:ATP hydrolysis activity"/>
    <property type="evidence" value="ECO:0007669"/>
    <property type="project" value="InterPro"/>
</dbReference>
<dbReference type="InterPro" id="IPR044746">
    <property type="entry name" value="ABCC_6TM_D1"/>
</dbReference>
<feature type="transmembrane region" description="Helical" evidence="11">
    <location>
        <begin position="18"/>
        <end position="36"/>
    </location>
</feature>
<dbReference type="GO" id="GO:0016020">
    <property type="term" value="C:membrane"/>
    <property type="evidence" value="ECO:0007669"/>
    <property type="project" value="UniProtKB-SubCell"/>
</dbReference>
<keyword evidence="6" id="KW-0547">Nucleotide-binding</keyword>
<dbReference type="GO" id="GO:0005524">
    <property type="term" value="F:ATP binding"/>
    <property type="evidence" value="ECO:0007669"/>
    <property type="project" value="UniProtKB-KW"/>
</dbReference>
<accession>A0A803M394</accession>
<feature type="transmembrane region" description="Helical" evidence="11">
    <location>
        <begin position="150"/>
        <end position="171"/>
    </location>
</feature>
<dbReference type="SMART" id="SM00382">
    <property type="entry name" value="AAA"/>
    <property type="match status" value="2"/>
</dbReference>
<keyword evidence="7" id="KW-0067">ATP-binding</keyword>
<evidence type="ECO:0000256" key="9">
    <source>
        <dbReference type="ARBA" id="ARBA00023136"/>
    </source>
</evidence>
<feature type="transmembrane region" description="Helical" evidence="11">
    <location>
        <begin position="691"/>
        <end position="717"/>
    </location>
</feature>
<keyword evidence="8 11" id="KW-1133">Transmembrane helix</keyword>
<dbReference type="CDD" id="cd18580">
    <property type="entry name" value="ABC_6TM_ABCC_D2"/>
    <property type="match status" value="1"/>
</dbReference>
<evidence type="ECO:0000256" key="7">
    <source>
        <dbReference type="ARBA" id="ARBA00022840"/>
    </source>
</evidence>
<dbReference type="PROSITE" id="PS50929">
    <property type="entry name" value="ABC_TM1F"/>
    <property type="match status" value="2"/>
</dbReference>
<dbReference type="CDD" id="cd03250">
    <property type="entry name" value="ABCC_MRP_domain1"/>
    <property type="match status" value="1"/>
</dbReference>
<feature type="transmembrane region" description="Helical" evidence="11">
    <location>
        <begin position="343"/>
        <end position="370"/>
    </location>
</feature>
<keyword evidence="9 11" id="KW-0472">Membrane</keyword>
<evidence type="ECO:0000313" key="14">
    <source>
        <dbReference type="EnsemblPlants" id="AUR62022693-RA:cds"/>
    </source>
</evidence>
<dbReference type="InterPro" id="IPR050173">
    <property type="entry name" value="ABC_transporter_C-like"/>
</dbReference>
<dbReference type="SUPFAM" id="SSF52540">
    <property type="entry name" value="P-loop containing nucleoside triphosphate hydrolases"/>
    <property type="match status" value="2"/>
</dbReference>
<dbReference type="Pfam" id="PF00664">
    <property type="entry name" value="ABC_membrane"/>
    <property type="match status" value="2"/>
</dbReference>
<evidence type="ECO:0000259" key="13">
    <source>
        <dbReference type="PROSITE" id="PS50929"/>
    </source>
</evidence>
<feature type="transmembrane region" description="Helical" evidence="11">
    <location>
        <begin position="183"/>
        <end position="204"/>
    </location>
</feature>
<keyword evidence="5 11" id="KW-0812">Transmembrane</keyword>
<evidence type="ECO:0000256" key="5">
    <source>
        <dbReference type="ARBA" id="ARBA00022692"/>
    </source>
</evidence>
<name>A0A803M394_CHEQI</name>
<dbReference type="PROSITE" id="PS00211">
    <property type="entry name" value="ABC_TRANSPORTER_1"/>
    <property type="match status" value="1"/>
</dbReference>
<keyword evidence="15" id="KW-1185">Reference proteome</keyword>
<protein>
    <recommendedName>
        <fullName evidence="3">ABC-type xenobiotic transporter</fullName>
        <ecNumber evidence="3">7.6.2.2</ecNumber>
    </recommendedName>
</protein>
<comment type="subcellular location">
    <subcellularLocation>
        <location evidence="1">Membrane</location>
        <topology evidence="1">Multi-pass membrane protein</topology>
    </subcellularLocation>
</comment>
<dbReference type="Gene3D" id="1.20.1560.10">
    <property type="entry name" value="ABC transporter type 1, transmembrane domain"/>
    <property type="match status" value="3"/>
</dbReference>
<dbReference type="PANTHER" id="PTHR24223">
    <property type="entry name" value="ATP-BINDING CASSETTE SUB-FAMILY C"/>
    <property type="match status" value="1"/>
</dbReference>
<reference evidence="14" key="2">
    <citation type="submission" date="2021-03" db="UniProtKB">
        <authorList>
            <consortium name="EnsemblPlants"/>
        </authorList>
    </citation>
    <scope>IDENTIFICATION</scope>
</reference>
<sequence>MKLLGFHNFNIWNFDMNILYVVLGIVFIFFSVFGFFRWNSASVKAVGDEGELQESLLASEVDGQTSHQVIISPYSKAGFFSKATFYWVGSLISKGNHKTSLDLDDVPPLPRDNDASELFVMFSKSFEHANGKVTSMQLFKSMIIMSWPNILWTFVLNLVNTLAIYVGPYLIDSFVQYLNGVKVWSTARTGYVLVSAFMVAKLVACVSEKHSKFRVAIIMLKTRAALIQSIYTKALTLPCTSKEEVQRLVLALSILYATLGLASIAAFVSTVFVMLAYYPVSKLFDKNYKNLMQSKDKRMQVTAEILRNMRILKLQAWDMKFLNKIFGLRDVENEWLKKTATCVAVTTCVFWIAPTFVSLVTFSTCLLIGVPLESGKVLSAIATFKILQSAIINLPHLISTITQIRVSLSRFASFLSLDELSPDDVVKLPAASRINSEVVIEIRGGNFTWDDLAPHPTLKDINIKVERGMRVAICGTVGSGKSTLLSCILGEVPKVSGVLSLGGSTAYVPQTAWIQSGSIADNILFGKGMHVEKYNRVLEACSLRKDLEVLPFGDQTIIGERGINLSGGQKQRIQIARAVYHDADIYLLDDPFSAVDAHTGTHLFKDCILELLESKTMIYVTHQVEFLRAANLILVMKEGSIQQAGKYEDILNSGTDLRELVILQSSSNYWIAWATPVLYDAKHVVQGKTLLTVYVALSVGSSLSILVRSWLLLIAGYKAASSLFYKMLSSIFRAPISFFDATPSGRILSRVSTDQSDVDMTVPNRVGGFAFSVISLLGVIGVMSPVVWQVYMIFIPVIAVSLWYQTIRSFGQESRCCETSTRLINGSTRPTFYSNASTQWINFRLDMLSSLIFAFTLIFLISIPVELVDPVIAGLAVAYALNLNELQSRVISNFSVMENKIISVERILQHTSITSEASLVLENNRPDKSWPSCGLVHVQDLQVHAASPSAYPYTMIDIYTLTYGNLVNVIIHTRFVMLHNYHLVLRGITCIFQGGKTTGIVGRTDSGKSTLIQALFRIVEPAAGQITIDGIDISSIGLHDLRSRISIIPQDPTMFQGTLRSNLDPLEEYTDEQIWEALDKCQLGDEVRNRESKLDSAVSENGENWSVGQRQLFCLGRVLLKRSKVLVLDEATASVDTATDNVIQQTLR</sequence>
<dbReference type="FunFam" id="3.40.50.300:FF:000508">
    <property type="entry name" value="ABC transporter C family member 5"/>
    <property type="match status" value="1"/>
</dbReference>
<dbReference type="AlphaFoldDB" id="A0A803M394"/>
<dbReference type="Proteomes" id="UP000596660">
    <property type="component" value="Unplaced"/>
</dbReference>
<dbReference type="Gramene" id="AUR62022693-RA">
    <property type="protein sequence ID" value="AUR62022693-RA:cds"/>
    <property type="gene ID" value="AUR62022693"/>
</dbReference>
<evidence type="ECO:0000256" key="4">
    <source>
        <dbReference type="ARBA" id="ARBA00022448"/>
    </source>
</evidence>
<organism evidence="14 15">
    <name type="scientific">Chenopodium quinoa</name>
    <name type="common">Quinoa</name>
    <dbReference type="NCBI Taxonomy" id="63459"/>
    <lineage>
        <taxon>Eukaryota</taxon>
        <taxon>Viridiplantae</taxon>
        <taxon>Streptophyta</taxon>
        <taxon>Embryophyta</taxon>
        <taxon>Tracheophyta</taxon>
        <taxon>Spermatophyta</taxon>
        <taxon>Magnoliopsida</taxon>
        <taxon>eudicotyledons</taxon>
        <taxon>Gunneridae</taxon>
        <taxon>Pentapetalae</taxon>
        <taxon>Caryophyllales</taxon>
        <taxon>Chenopodiaceae</taxon>
        <taxon>Chenopodioideae</taxon>
        <taxon>Atripliceae</taxon>
        <taxon>Chenopodium</taxon>
    </lineage>
</organism>
<dbReference type="InterPro" id="IPR011527">
    <property type="entry name" value="ABC1_TM_dom"/>
</dbReference>
<dbReference type="InterPro" id="IPR003439">
    <property type="entry name" value="ABC_transporter-like_ATP-bd"/>
</dbReference>
<dbReference type="CDD" id="cd03244">
    <property type="entry name" value="ABCC_MRP_domain2"/>
    <property type="match status" value="1"/>
</dbReference>
<evidence type="ECO:0000256" key="6">
    <source>
        <dbReference type="ARBA" id="ARBA00022741"/>
    </source>
</evidence>
<evidence type="ECO:0000313" key="15">
    <source>
        <dbReference type="Proteomes" id="UP000596660"/>
    </source>
</evidence>
<evidence type="ECO:0000256" key="1">
    <source>
        <dbReference type="ARBA" id="ARBA00004141"/>
    </source>
</evidence>
<dbReference type="PANTHER" id="PTHR24223:SF181">
    <property type="entry name" value="ABC TRANSPORTER C FAMILY MEMBER 3"/>
    <property type="match status" value="1"/>
</dbReference>
<feature type="transmembrane region" description="Helical" evidence="11">
    <location>
        <begin position="851"/>
        <end position="881"/>
    </location>
</feature>
<dbReference type="EnsemblPlants" id="AUR62022693-RA">
    <property type="protein sequence ID" value="AUR62022693-RA:cds"/>
    <property type="gene ID" value="AUR62022693"/>
</dbReference>
<feature type="domain" description="ABC transmembrane type-1" evidence="13">
    <location>
        <begin position="248"/>
        <end position="403"/>
    </location>
</feature>
<comment type="catalytic activity">
    <reaction evidence="10">
        <text>ATP + H2O + xenobioticSide 1 = ADP + phosphate + xenobioticSide 2.</text>
        <dbReference type="EC" id="7.6.2.2"/>
    </reaction>
</comment>
<dbReference type="FunFam" id="3.40.50.300:FF:000163">
    <property type="entry name" value="Multidrug resistance-associated protein member 4"/>
    <property type="match status" value="1"/>
</dbReference>
<dbReference type="SUPFAM" id="SSF90123">
    <property type="entry name" value="ABC transporter transmembrane region"/>
    <property type="match status" value="2"/>
</dbReference>
<dbReference type="InterPro" id="IPR027417">
    <property type="entry name" value="P-loop_NTPase"/>
</dbReference>
<feature type="domain" description="ABC transporter" evidence="12">
    <location>
        <begin position="442"/>
        <end position="663"/>
    </location>
</feature>
<evidence type="ECO:0000256" key="11">
    <source>
        <dbReference type="SAM" id="Phobius"/>
    </source>
</evidence>
<dbReference type="InterPro" id="IPR017871">
    <property type="entry name" value="ABC_transporter-like_CS"/>
</dbReference>
<proteinExistence type="inferred from homology"/>
<dbReference type="PROSITE" id="PS50893">
    <property type="entry name" value="ABC_TRANSPORTER_2"/>
    <property type="match status" value="1"/>
</dbReference>
<reference evidence="14" key="1">
    <citation type="journal article" date="2017" name="Nature">
        <title>The genome of Chenopodium quinoa.</title>
        <authorList>
            <person name="Jarvis D.E."/>
            <person name="Ho Y.S."/>
            <person name="Lightfoot D.J."/>
            <person name="Schmoeckel S.M."/>
            <person name="Li B."/>
            <person name="Borm T.J.A."/>
            <person name="Ohyanagi H."/>
            <person name="Mineta K."/>
            <person name="Michell C.T."/>
            <person name="Saber N."/>
            <person name="Kharbatia N.M."/>
            <person name="Rupper R.R."/>
            <person name="Sharp A.R."/>
            <person name="Dally N."/>
            <person name="Boughton B.A."/>
            <person name="Woo Y.H."/>
            <person name="Gao G."/>
            <person name="Schijlen E.G.W.M."/>
            <person name="Guo X."/>
            <person name="Momin A.A."/>
            <person name="Negrao S."/>
            <person name="Al-Babili S."/>
            <person name="Gehring C."/>
            <person name="Roessner U."/>
            <person name="Jung C."/>
            <person name="Murphy K."/>
            <person name="Arold S.T."/>
            <person name="Gojobori T."/>
            <person name="van der Linden C.G."/>
            <person name="van Loo E.N."/>
            <person name="Jellen E.N."/>
            <person name="Maughan P.J."/>
            <person name="Tester M."/>
        </authorList>
    </citation>
    <scope>NUCLEOTIDE SEQUENCE [LARGE SCALE GENOMIC DNA]</scope>
    <source>
        <strain evidence="14">cv. PI 614886</strain>
    </source>
</reference>
<dbReference type="CDD" id="cd18579">
    <property type="entry name" value="ABC_6TM_ABCC_D1"/>
    <property type="match status" value="1"/>
</dbReference>
<dbReference type="GO" id="GO:0008559">
    <property type="term" value="F:ABC-type xenobiotic transporter activity"/>
    <property type="evidence" value="ECO:0007669"/>
    <property type="project" value="UniProtKB-EC"/>
</dbReference>
<feature type="transmembrane region" description="Helical" evidence="11">
    <location>
        <begin position="762"/>
        <end position="780"/>
    </location>
</feature>
<evidence type="ECO:0000256" key="8">
    <source>
        <dbReference type="ARBA" id="ARBA00022989"/>
    </source>
</evidence>
<dbReference type="InterPro" id="IPR044726">
    <property type="entry name" value="ABCC_6TM_D2"/>
</dbReference>
<evidence type="ECO:0000256" key="2">
    <source>
        <dbReference type="ARBA" id="ARBA00009726"/>
    </source>
</evidence>
<dbReference type="Pfam" id="PF00005">
    <property type="entry name" value="ABC_tran"/>
    <property type="match status" value="2"/>
</dbReference>
<evidence type="ECO:0000256" key="10">
    <source>
        <dbReference type="ARBA" id="ARBA00034018"/>
    </source>
</evidence>
<dbReference type="EC" id="7.6.2.2" evidence="3"/>
<comment type="similarity">
    <text evidence="2">Belongs to the ABC transporter superfamily. ABCC family. Conjugate transporter (TC 3.A.1.208) subfamily.</text>
</comment>
<dbReference type="Gene3D" id="3.40.50.300">
    <property type="entry name" value="P-loop containing nucleotide triphosphate hydrolases"/>
    <property type="match status" value="2"/>
</dbReference>
<feature type="transmembrane region" description="Helical" evidence="11">
    <location>
        <begin position="248"/>
        <end position="278"/>
    </location>
</feature>
<keyword evidence="4" id="KW-0813">Transport</keyword>